<reference evidence="12" key="1">
    <citation type="submission" date="2021-02" db="EMBL/GenBank/DDBJ databases">
        <title>Genome-Resolved Metagenomics of a Microbial Community Performing Photosynthetic Biological Nutrient Removal.</title>
        <authorList>
            <person name="Mcdaniel E.A."/>
        </authorList>
    </citation>
    <scope>NUCLEOTIDE SEQUENCE</scope>
    <source>
        <strain evidence="12">UWPOB_OBS1</strain>
    </source>
</reference>
<keyword evidence="4 8" id="KW-0547">Nucleotide-binding</keyword>
<dbReference type="GO" id="GO:0005737">
    <property type="term" value="C:cytoplasm"/>
    <property type="evidence" value="ECO:0007669"/>
    <property type="project" value="UniProtKB-SubCell"/>
</dbReference>
<dbReference type="UniPathway" id="UPA00074">
    <property type="reaction ID" value="UER00128"/>
</dbReference>
<evidence type="ECO:0000256" key="4">
    <source>
        <dbReference type="ARBA" id="ARBA00022741"/>
    </source>
</evidence>
<evidence type="ECO:0000259" key="11">
    <source>
        <dbReference type="Pfam" id="PF18072"/>
    </source>
</evidence>
<feature type="domain" description="PurM-like N-terminal" evidence="9">
    <location>
        <begin position="687"/>
        <end position="793"/>
    </location>
</feature>
<feature type="binding site" evidence="8">
    <location>
        <begin position="554"/>
        <end position="556"/>
    </location>
    <ligand>
        <name>substrate</name>
    </ligand>
</feature>
<evidence type="ECO:0000256" key="7">
    <source>
        <dbReference type="ARBA" id="ARBA00022842"/>
    </source>
</evidence>
<feature type="binding site" evidence="8">
    <location>
        <position position="789"/>
    </location>
    <ligand>
        <name>ATP</name>
        <dbReference type="ChEBI" id="CHEBI:30616"/>
    </ligand>
</feature>
<feature type="binding site" evidence="8">
    <location>
        <position position="345"/>
    </location>
    <ligand>
        <name>substrate</name>
    </ligand>
</feature>
<keyword evidence="6 8" id="KW-0067">ATP-binding</keyword>
<comment type="caution">
    <text evidence="8">Lacks conserved residue(s) required for the propagation of feature annotation.</text>
</comment>
<dbReference type="PANTHER" id="PTHR43555:SF1">
    <property type="entry name" value="PHOSPHORIBOSYLFORMYLGLYCINAMIDINE SYNTHASE SUBUNIT PURL"/>
    <property type="match status" value="1"/>
</dbReference>
<name>A0A8J7TL20_9BACT</name>
<evidence type="ECO:0000313" key="13">
    <source>
        <dbReference type="Proteomes" id="UP000664277"/>
    </source>
</evidence>
<comment type="subcellular location">
    <subcellularLocation>
        <location evidence="8">Cytoplasm</location>
    </subcellularLocation>
</comment>
<comment type="similarity">
    <text evidence="8">Belongs to the FGAMS family.</text>
</comment>
<feature type="active site" evidence="8">
    <location>
        <position position="249"/>
    </location>
</feature>
<sequence length="1013" mass="109458">MDRAFVEEKQFLACVAGRRVKRQHLPVYWLAFPKDSAVLADSASLAKVESLLRELVCDAVDEEFYFTALPVVSSSNDKATNNAGESFALMQRLKADGFTTASIKHFKSGVTDNTANSCASALHIMGLDCQFRIGSGSIFAGLAPEAVPHNNLTERVLALDLEQPESLPLLPRRQLEEAGGFEYVSLAGDDDYLESLSKERLLSLTLDEMKAVQALYLDENFRAHRQSLGLELSPTDVELEVIAQTWSEHCKHKIFSAIVDHSQFDENDELVKRETIDSLYKTYIKGATAKLKPVRPDLLSVFEDNAGVVAFDAENAVCFKVETHNSPSALEPYGGALTGILGVNRDILGTGLGAKPIFNTDIFCLPHPDSSFVKDLKHDKLLPARDLARGVRQGVQDGGNKSGIPTVNGAVFFDDSYRAKPLIYCGTGGLLPLEAAGRDAVKKHTAVGDAVVMAGGRVGRDGVHGATFSSLALDDSMGSDVVQIGDPFTQKRLTDLVLQARDAGLITGLTDNGAGGLSSSVGEMATFTNGAELVLDAVPLKYPGLKDWQIVVSESQERMTFSTDKPEELLALAARLDVEATVIGRFTEDGYFRILREGKLVALLPLSFLHGGAPRLKLTSQWRKEAKLVSLQAAGRSELSLKQIVEALLSHANICSRESIVRQYDHEVQGGSVVKPFMGKSQKSPCDAGVVKPLAESDKAVAVANGLAPRLSKYDPALMAQVSADEAVRSVVAVGADPATITLLDNFCWPDPVTSLRNPQGARKMAQLVLACQGLYKLCLAYKSPLISGKDSMKNDFDDGNLRLSVLPTLLMSSMAFLPDFQSAVTSDFKESGALIYWLKAGRPALTASHAAELAFQDGAAPEDDLPYFDLELTIESYRCLHQAMLKGLVESAHDLGDGGLAVTLLESAMGGDLAFEVSLNVADDWQALQQLCGEGAGMLVLTVKPEKQSEFESCFAALSLQSTVLHRLGKVLAKDKPCKFTLAESSFEIDLRHASSLYNRSLPFDDEVLYVG</sequence>
<dbReference type="HAMAP" id="MF_00420">
    <property type="entry name" value="PurL_2"/>
    <property type="match status" value="1"/>
</dbReference>
<dbReference type="PANTHER" id="PTHR43555">
    <property type="entry name" value="PHOSPHORIBOSYLFORMYLGLYCINAMIDINE SYNTHASE SUBUNIT PURL"/>
    <property type="match status" value="1"/>
</dbReference>
<feature type="domain" description="Phosphoribosylformylglycinamidine synthase linker" evidence="11">
    <location>
        <begin position="193"/>
        <end position="253"/>
    </location>
</feature>
<keyword evidence="1 8" id="KW-0963">Cytoplasm</keyword>
<feature type="domain" description="PurM-like N-terminal" evidence="9">
    <location>
        <begin position="304"/>
        <end position="429"/>
    </location>
</feature>
<evidence type="ECO:0000256" key="8">
    <source>
        <dbReference type="HAMAP-Rule" id="MF_00420"/>
    </source>
</evidence>
<dbReference type="AlphaFoldDB" id="A0A8J7TL20"/>
<feature type="binding site" evidence="8">
    <location>
        <position position="745"/>
    </location>
    <ligand>
        <name>ATP</name>
        <dbReference type="ChEBI" id="CHEBI:30616"/>
    </ligand>
</feature>
<comment type="catalytic activity">
    <reaction evidence="8">
        <text>N(2)-formyl-N(1)-(5-phospho-beta-D-ribosyl)glycinamide + L-glutamine + ATP + H2O = 2-formamido-N(1)-(5-O-phospho-beta-D-ribosyl)acetamidine + L-glutamate + ADP + phosphate + H(+)</text>
        <dbReference type="Rhea" id="RHEA:17129"/>
        <dbReference type="ChEBI" id="CHEBI:15377"/>
        <dbReference type="ChEBI" id="CHEBI:15378"/>
        <dbReference type="ChEBI" id="CHEBI:29985"/>
        <dbReference type="ChEBI" id="CHEBI:30616"/>
        <dbReference type="ChEBI" id="CHEBI:43474"/>
        <dbReference type="ChEBI" id="CHEBI:58359"/>
        <dbReference type="ChEBI" id="CHEBI:147286"/>
        <dbReference type="ChEBI" id="CHEBI:147287"/>
        <dbReference type="ChEBI" id="CHEBI:456216"/>
        <dbReference type="EC" id="6.3.5.3"/>
    </reaction>
</comment>
<dbReference type="EC" id="6.3.5.3" evidence="8"/>
<comment type="function">
    <text evidence="8">Part of the phosphoribosylformylglycinamidine synthase complex involved in the purines biosynthetic pathway. Catalyzes the ATP-dependent conversion of formylglycinamide ribonucleotide (FGAR) and glutamine to yield formylglycinamidine ribonucleotide (FGAM) and glutamate. The FGAM synthase complex is composed of three subunits. PurQ produces an ammonia molecule by converting glutamine to glutamate. PurL transfers the ammonia molecule to FGAR to form FGAM in an ATP-dependent manner. PurS interacts with PurQ and PurL and is thought to assist in the transfer of the ammonia molecule from PurQ to PurL.</text>
</comment>
<feature type="binding site" evidence="8">
    <location>
        <position position="322"/>
    </location>
    <ligand>
        <name>Mg(2+)</name>
        <dbReference type="ChEBI" id="CHEBI:18420"/>
        <label>1</label>
    </ligand>
</feature>
<evidence type="ECO:0000259" key="9">
    <source>
        <dbReference type="Pfam" id="PF00586"/>
    </source>
</evidence>
<dbReference type="InterPro" id="IPR041609">
    <property type="entry name" value="PurL_linker"/>
</dbReference>
<dbReference type="InterPro" id="IPR036921">
    <property type="entry name" value="PurM-like_N_sf"/>
</dbReference>
<comment type="pathway">
    <text evidence="8">Purine metabolism; IMP biosynthesis via de novo pathway; 5-amino-1-(5-phospho-D-ribosyl)imidazole from N(2)-formyl-N(1)-(5-phospho-D-ribosyl)glycinamide: step 1/2.</text>
</comment>
<dbReference type="InterPro" id="IPR010918">
    <property type="entry name" value="PurM-like_C_dom"/>
</dbReference>
<keyword evidence="3 8" id="KW-0479">Metal-binding</keyword>
<gene>
    <name evidence="8" type="primary">purL</name>
    <name evidence="12" type="ORF">J0M35_07180</name>
</gene>
<proteinExistence type="inferred from homology"/>
<dbReference type="SUPFAM" id="SSF55326">
    <property type="entry name" value="PurM N-terminal domain-like"/>
    <property type="match status" value="2"/>
</dbReference>
<feature type="binding site" evidence="8">
    <location>
        <position position="320"/>
    </location>
    <ligand>
        <name>ATP</name>
        <dbReference type="ChEBI" id="CHEBI:30616"/>
    </ligand>
</feature>
<evidence type="ECO:0000256" key="2">
    <source>
        <dbReference type="ARBA" id="ARBA00022598"/>
    </source>
</evidence>
<comment type="caution">
    <text evidence="12">The sequence shown here is derived from an EMBL/GenBank/DDBJ whole genome shotgun (WGS) entry which is preliminary data.</text>
</comment>
<dbReference type="Proteomes" id="UP000664277">
    <property type="component" value="Unassembled WGS sequence"/>
</dbReference>
<dbReference type="CDD" id="cd02204">
    <property type="entry name" value="PurL_repeat2"/>
    <property type="match status" value="1"/>
</dbReference>
<dbReference type="Pfam" id="PF00586">
    <property type="entry name" value="AIRS"/>
    <property type="match status" value="2"/>
</dbReference>
<dbReference type="GO" id="GO:0005524">
    <property type="term" value="F:ATP binding"/>
    <property type="evidence" value="ECO:0007669"/>
    <property type="project" value="UniProtKB-UniRule"/>
</dbReference>
<keyword evidence="2 8" id="KW-0436">Ligase</keyword>
<feature type="domain" description="PurM-like C-terminal" evidence="10">
    <location>
        <begin position="447"/>
        <end position="593"/>
    </location>
</feature>
<keyword evidence="5 8" id="KW-0658">Purine biosynthesis</keyword>
<feature type="binding site" evidence="8">
    <location>
        <position position="346"/>
    </location>
    <ligand>
        <name>Mg(2+)</name>
        <dbReference type="ChEBI" id="CHEBI:18420"/>
        <label>2</label>
    </ligand>
</feature>
<feature type="binding site" evidence="8">
    <location>
        <position position="483"/>
    </location>
    <ligand>
        <name>substrate</name>
    </ligand>
</feature>
<feature type="domain" description="PurM-like C-terminal" evidence="10">
    <location>
        <begin position="874"/>
        <end position="976"/>
    </location>
</feature>
<comment type="subunit">
    <text evidence="8">Monomer. Part of the FGAM synthase complex composed of 1 PurL, 1 PurQ and 2 PurS subunits.</text>
</comment>
<evidence type="ECO:0000256" key="5">
    <source>
        <dbReference type="ARBA" id="ARBA00022755"/>
    </source>
</evidence>
<dbReference type="SUPFAM" id="SSF56042">
    <property type="entry name" value="PurM C-terminal domain-like"/>
    <property type="match status" value="2"/>
</dbReference>
<dbReference type="InterPro" id="IPR036676">
    <property type="entry name" value="PurM-like_C_sf"/>
</dbReference>
<dbReference type="Pfam" id="PF02769">
    <property type="entry name" value="AIRS_C"/>
    <property type="match status" value="2"/>
</dbReference>
<evidence type="ECO:0000256" key="3">
    <source>
        <dbReference type="ARBA" id="ARBA00022723"/>
    </source>
</evidence>
<evidence type="ECO:0000256" key="6">
    <source>
        <dbReference type="ARBA" id="ARBA00022840"/>
    </source>
</evidence>
<feature type="binding site" evidence="8">
    <location>
        <position position="792"/>
    </location>
    <ligand>
        <name>substrate</name>
    </ligand>
</feature>
<evidence type="ECO:0000256" key="1">
    <source>
        <dbReference type="ARBA" id="ARBA00022490"/>
    </source>
</evidence>
<dbReference type="InterPro" id="IPR010074">
    <property type="entry name" value="PRibForGlyAmidine_synth_PurL"/>
</dbReference>
<feature type="binding site" evidence="8">
    <location>
        <position position="511"/>
    </location>
    <ligand>
        <name>Mg(2+)</name>
        <dbReference type="ChEBI" id="CHEBI:18420"/>
        <label>2</label>
    </ligand>
</feature>
<dbReference type="GO" id="GO:0006189">
    <property type="term" value="P:'de novo' IMP biosynthetic process"/>
    <property type="evidence" value="ECO:0007669"/>
    <property type="project" value="UniProtKB-UniRule"/>
</dbReference>
<protein>
    <recommendedName>
        <fullName evidence="8">Phosphoribosylformylglycinamidine synthase subunit PurL</fullName>
        <shortName evidence="8">FGAM synthase</shortName>
        <ecNumber evidence="8">6.3.5.3</ecNumber>
    </recommendedName>
    <alternativeName>
        <fullName evidence="8">Formylglycinamide ribonucleotide amidotransferase subunit II</fullName>
        <shortName evidence="8">FGAR amidotransferase II</shortName>
        <shortName evidence="8">FGAR-AT II</shortName>
    </alternativeName>
    <alternativeName>
        <fullName evidence="8">Glutamine amidotransferase PurL</fullName>
    </alternativeName>
    <alternativeName>
        <fullName evidence="8">Phosphoribosylformylglycinamidine synthase subunit II</fullName>
    </alternativeName>
</protein>
<dbReference type="InterPro" id="IPR016188">
    <property type="entry name" value="PurM-like_N"/>
</dbReference>
<dbReference type="GO" id="GO:0004642">
    <property type="term" value="F:phosphoribosylformylglycinamidine synthase activity"/>
    <property type="evidence" value="ECO:0007669"/>
    <property type="project" value="UniProtKB-UniRule"/>
</dbReference>
<dbReference type="CDD" id="cd02203">
    <property type="entry name" value="PurL_repeat1"/>
    <property type="match status" value="1"/>
</dbReference>
<evidence type="ECO:0000259" key="10">
    <source>
        <dbReference type="Pfam" id="PF02769"/>
    </source>
</evidence>
<dbReference type="Gene3D" id="3.30.1330.10">
    <property type="entry name" value="PurM-like, N-terminal domain"/>
    <property type="match status" value="2"/>
</dbReference>
<dbReference type="EMBL" id="JAFLCK010000008">
    <property type="protein sequence ID" value="MBN8660129.1"/>
    <property type="molecule type" value="Genomic_DNA"/>
</dbReference>
<keyword evidence="7 8" id="KW-0460">Magnesium</keyword>
<dbReference type="Pfam" id="PF18072">
    <property type="entry name" value="FGAR-AT_linker"/>
    <property type="match status" value="1"/>
</dbReference>
<accession>A0A8J7TL20</accession>
<feature type="active site" description="Proton acceptor" evidence="8">
    <location>
        <position position="324"/>
    </location>
</feature>
<dbReference type="GO" id="GO:0000287">
    <property type="term" value="F:magnesium ion binding"/>
    <property type="evidence" value="ECO:0007669"/>
    <property type="project" value="UniProtKB-UniRule"/>
</dbReference>
<dbReference type="Gene3D" id="3.90.650.10">
    <property type="entry name" value="PurM-like C-terminal domain"/>
    <property type="match status" value="2"/>
</dbReference>
<evidence type="ECO:0000313" key="12">
    <source>
        <dbReference type="EMBL" id="MBN8660129.1"/>
    </source>
</evidence>
<organism evidence="12 13">
    <name type="scientific">Candidatus Obscuribacter phosphatis</name>
    <dbReference type="NCBI Taxonomy" id="1906157"/>
    <lineage>
        <taxon>Bacteria</taxon>
        <taxon>Bacillati</taxon>
        <taxon>Candidatus Melainabacteria</taxon>
        <taxon>Candidatus Obscuribacterales</taxon>
        <taxon>Candidatus Obscuribacteraceae</taxon>
        <taxon>Candidatus Obscuribacter</taxon>
    </lineage>
</organism>